<dbReference type="AlphaFoldDB" id="A0AA35P464"/>
<dbReference type="Proteomes" id="UP001178461">
    <property type="component" value="Chromosome 4"/>
</dbReference>
<dbReference type="EMBL" id="OX395129">
    <property type="protein sequence ID" value="CAI5771668.1"/>
    <property type="molecule type" value="Genomic_DNA"/>
</dbReference>
<keyword evidence="2" id="KW-1185">Reference proteome</keyword>
<reference evidence="1" key="1">
    <citation type="submission" date="2022-12" db="EMBL/GenBank/DDBJ databases">
        <authorList>
            <person name="Alioto T."/>
            <person name="Alioto T."/>
            <person name="Gomez Garrido J."/>
        </authorList>
    </citation>
    <scope>NUCLEOTIDE SEQUENCE</scope>
</reference>
<protein>
    <submittedName>
        <fullName evidence="1">Uncharacterized protein</fullName>
    </submittedName>
</protein>
<sequence>MAQSCNNPPSNRKMYNINGPFHSSSDLIAPPGYSSKPTVLSTRHQVGKVKCTFSSKQRRKYDPDAKAVANDMICFQSHYFANNNDS</sequence>
<evidence type="ECO:0000313" key="1">
    <source>
        <dbReference type="EMBL" id="CAI5771668.1"/>
    </source>
</evidence>
<proteinExistence type="predicted"/>
<evidence type="ECO:0000313" key="2">
    <source>
        <dbReference type="Proteomes" id="UP001178461"/>
    </source>
</evidence>
<organism evidence="1 2">
    <name type="scientific">Podarcis lilfordi</name>
    <name type="common">Lilford's wall lizard</name>
    <dbReference type="NCBI Taxonomy" id="74358"/>
    <lineage>
        <taxon>Eukaryota</taxon>
        <taxon>Metazoa</taxon>
        <taxon>Chordata</taxon>
        <taxon>Craniata</taxon>
        <taxon>Vertebrata</taxon>
        <taxon>Euteleostomi</taxon>
        <taxon>Lepidosauria</taxon>
        <taxon>Squamata</taxon>
        <taxon>Bifurcata</taxon>
        <taxon>Unidentata</taxon>
        <taxon>Episquamata</taxon>
        <taxon>Laterata</taxon>
        <taxon>Lacertibaenia</taxon>
        <taxon>Lacertidae</taxon>
        <taxon>Podarcis</taxon>
    </lineage>
</organism>
<gene>
    <name evidence="1" type="ORF">PODLI_1B026926</name>
</gene>
<name>A0AA35P464_9SAUR</name>
<accession>A0AA35P464</accession>